<protein>
    <submittedName>
        <fullName evidence="9">Permease of the drug/metabolite transporter (DMT) superfamily</fullName>
    </submittedName>
</protein>
<gene>
    <name evidence="9" type="ORF">AVDCRST_MAG07-3519</name>
</gene>
<feature type="transmembrane region" description="Helical" evidence="7">
    <location>
        <begin position="21"/>
        <end position="44"/>
    </location>
</feature>
<evidence type="ECO:0000256" key="5">
    <source>
        <dbReference type="ARBA" id="ARBA00022989"/>
    </source>
</evidence>
<dbReference type="PANTHER" id="PTHR42920">
    <property type="entry name" value="OS03G0707200 PROTEIN-RELATED"/>
    <property type="match status" value="1"/>
</dbReference>
<feature type="transmembrane region" description="Helical" evidence="7">
    <location>
        <begin position="253"/>
        <end position="271"/>
    </location>
</feature>
<dbReference type="GO" id="GO:0005886">
    <property type="term" value="C:plasma membrane"/>
    <property type="evidence" value="ECO:0007669"/>
    <property type="project" value="UniProtKB-SubCell"/>
</dbReference>
<dbReference type="InterPro" id="IPR037185">
    <property type="entry name" value="EmrE-like"/>
</dbReference>
<feature type="transmembrane region" description="Helical" evidence="7">
    <location>
        <begin position="192"/>
        <end position="212"/>
    </location>
</feature>
<keyword evidence="6 7" id="KW-0472">Membrane</keyword>
<dbReference type="SUPFAM" id="SSF103481">
    <property type="entry name" value="Multidrug resistance efflux transporter EmrE"/>
    <property type="match status" value="2"/>
</dbReference>
<feature type="domain" description="EamA" evidence="8">
    <location>
        <begin position="164"/>
        <end position="295"/>
    </location>
</feature>
<feature type="transmembrane region" description="Helical" evidence="7">
    <location>
        <begin position="140"/>
        <end position="160"/>
    </location>
</feature>
<evidence type="ECO:0000256" key="1">
    <source>
        <dbReference type="ARBA" id="ARBA00004651"/>
    </source>
</evidence>
<dbReference type="InterPro" id="IPR000620">
    <property type="entry name" value="EamA_dom"/>
</dbReference>
<evidence type="ECO:0000256" key="7">
    <source>
        <dbReference type="SAM" id="Phobius"/>
    </source>
</evidence>
<sequence>MDRVSTSTPSTRSAPDTRRPHVTTVAALGLLVVTAVWGSTFFLLKGVVERIPVTDFLAVRFAVAAVAVWLLAPRSLSRLSAAERRNGVLLGVVYGGAQVLQTLGLQTTSASVSGFVTGMYVVFTPLLGAALLGARVGRTVWTAVALATAGLAVLSLQGLAVGTGEALTLASAVLYAAHIVGLGAWSTSRNALGLTVVQLLTITVVCGVGAAPGGFVLPGTAGDWGALLYMAVVAGAMALVVQTWAQAHLPATRAAIVMTMEPVFAGLFAVLLGGERLGPRVVLGGALVLTAMYLVELGPRRPGEQDVAGEVGGVTHVGPV</sequence>
<comment type="subcellular location">
    <subcellularLocation>
        <location evidence="1">Cell membrane</location>
        <topology evidence="1">Multi-pass membrane protein</topology>
    </subcellularLocation>
</comment>
<feature type="transmembrane region" description="Helical" evidence="7">
    <location>
        <begin position="166"/>
        <end position="185"/>
    </location>
</feature>
<feature type="domain" description="EamA" evidence="8">
    <location>
        <begin position="26"/>
        <end position="155"/>
    </location>
</feature>
<proteinExistence type="inferred from homology"/>
<evidence type="ECO:0000256" key="3">
    <source>
        <dbReference type="ARBA" id="ARBA00022475"/>
    </source>
</evidence>
<dbReference type="InterPro" id="IPR051258">
    <property type="entry name" value="Diverse_Substrate_Transporter"/>
</dbReference>
<evidence type="ECO:0000313" key="9">
    <source>
        <dbReference type="EMBL" id="CAA9355454.1"/>
    </source>
</evidence>
<keyword evidence="4 7" id="KW-0812">Transmembrane</keyword>
<evidence type="ECO:0000256" key="6">
    <source>
        <dbReference type="ARBA" id="ARBA00023136"/>
    </source>
</evidence>
<dbReference type="Pfam" id="PF00892">
    <property type="entry name" value="EamA"/>
    <property type="match status" value="2"/>
</dbReference>
<keyword evidence="5 7" id="KW-1133">Transmembrane helix</keyword>
<feature type="transmembrane region" description="Helical" evidence="7">
    <location>
        <begin position="224"/>
        <end position="241"/>
    </location>
</feature>
<name>A0A6J4MD88_9ACTN</name>
<dbReference type="EMBL" id="CADCUB010000158">
    <property type="protein sequence ID" value="CAA9355454.1"/>
    <property type="molecule type" value="Genomic_DNA"/>
</dbReference>
<dbReference type="PANTHER" id="PTHR42920:SF5">
    <property type="entry name" value="EAMA DOMAIN-CONTAINING PROTEIN"/>
    <property type="match status" value="1"/>
</dbReference>
<evidence type="ECO:0000256" key="2">
    <source>
        <dbReference type="ARBA" id="ARBA00007362"/>
    </source>
</evidence>
<evidence type="ECO:0000259" key="8">
    <source>
        <dbReference type="Pfam" id="PF00892"/>
    </source>
</evidence>
<reference evidence="9" key="1">
    <citation type="submission" date="2020-02" db="EMBL/GenBank/DDBJ databases">
        <authorList>
            <person name="Meier V. D."/>
        </authorList>
    </citation>
    <scope>NUCLEOTIDE SEQUENCE</scope>
    <source>
        <strain evidence="9">AVDCRST_MAG07</strain>
    </source>
</reference>
<dbReference type="AlphaFoldDB" id="A0A6J4MD88"/>
<evidence type="ECO:0000256" key="4">
    <source>
        <dbReference type="ARBA" id="ARBA00022692"/>
    </source>
</evidence>
<comment type="similarity">
    <text evidence="2">Belongs to the EamA transporter family.</text>
</comment>
<organism evidence="9">
    <name type="scientific">uncultured Frankineae bacterium</name>
    <dbReference type="NCBI Taxonomy" id="437475"/>
    <lineage>
        <taxon>Bacteria</taxon>
        <taxon>Bacillati</taxon>
        <taxon>Actinomycetota</taxon>
        <taxon>Actinomycetes</taxon>
        <taxon>Frankiales</taxon>
        <taxon>environmental samples</taxon>
    </lineage>
</organism>
<feature type="transmembrane region" description="Helical" evidence="7">
    <location>
        <begin position="88"/>
        <end position="106"/>
    </location>
</feature>
<keyword evidence="3" id="KW-1003">Cell membrane</keyword>
<feature type="transmembrane region" description="Helical" evidence="7">
    <location>
        <begin position="56"/>
        <end position="76"/>
    </location>
</feature>
<accession>A0A6J4MD88</accession>
<feature type="transmembrane region" description="Helical" evidence="7">
    <location>
        <begin position="112"/>
        <end position="133"/>
    </location>
</feature>